<evidence type="ECO:0000313" key="1">
    <source>
        <dbReference type="EMBL" id="KKD35885.1"/>
    </source>
</evidence>
<proteinExistence type="predicted"/>
<dbReference type="Proteomes" id="UP000033607">
    <property type="component" value="Unassembled WGS sequence"/>
</dbReference>
<reference evidence="1 2" key="1">
    <citation type="submission" date="2015-06" db="EMBL/GenBank/DDBJ databases">
        <title>Draft genome assembly of filamentous brackish cyanobacterium Limnoraphis robusta strain CS-951.</title>
        <authorList>
            <person name="Willis A."/>
            <person name="Parks M."/>
            <person name="Burford M.A."/>
        </authorList>
    </citation>
    <scope>NUCLEOTIDE SEQUENCE [LARGE SCALE GENOMIC DNA]</scope>
    <source>
        <strain evidence="1 2">CS-951</strain>
    </source>
</reference>
<dbReference type="InterPro" id="IPR019270">
    <property type="entry name" value="DUF2283"/>
</dbReference>
<dbReference type="OrthoDB" id="9799722at2"/>
<dbReference type="RefSeq" id="WP_046280926.1">
    <property type="nucleotide sequence ID" value="NZ_LATL02000216.1"/>
</dbReference>
<gene>
    <name evidence="1" type="ORF">WN50_22970</name>
</gene>
<comment type="caution">
    <text evidence="1">The sequence shown here is derived from an EMBL/GenBank/DDBJ whole genome shotgun (WGS) entry which is preliminary data.</text>
</comment>
<dbReference type="EMBL" id="LATL02000216">
    <property type="protein sequence ID" value="KKD35885.1"/>
    <property type="molecule type" value="Genomic_DNA"/>
</dbReference>
<accession>A0A0F5YCB7</accession>
<dbReference type="Pfam" id="PF10049">
    <property type="entry name" value="DUF2283"/>
    <property type="match status" value="1"/>
</dbReference>
<evidence type="ECO:0008006" key="3">
    <source>
        <dbReference type="Google" id="ProtNLM"/>
    </source>
</evidence>
<organism evidence="1 2">
    <name type="scientific">Limnoraphis robusta CS-951</name>
    <dbReference type="NCBI Taxonomy" id="1637645"/>
    <lineage>
        <taxon>Bacteria</taxon>
        <taxon>Bacillati</taxon>
        <taxon>Cyanobacteriota</taxon>
        <taxon>Cyanophyceae</taxon>
        <taxon>Oscillatoriophycideae</taxon>
        <taxon>Oscillatoriales</taxon>
        <taxon>Sirenicapillariaceae</taxon>
        <taxon>Limnoraphis</taxon>
    </lineage>
</organism>
<protein>
    <recommendedName>
        <fullName evidence="3">DUF2283 domain-containing protein</fullName>
    </recommendedName>
</protein>
<evidence type="ECO:0000313" key="2">
    <source>
        <dbReference type="Proteomes" id="UP000033607"/>
    </source>
</evidence>
<name>A0A0F5YCB7_9CYAN</name>
<sequence>MASTVKIWYDKEGDFLEVLFSDKPGYMRETDNDAIMERVDQDGNLLGFSVLAVSRLSADKPLIAELIASVKS</sequence>
<dbReference type="AlphaFoldDB" id="A0A0F5YCB7"/>